<dbReference type="InParanoid" id="A0A218Z884"/>
<dbReference type="Pfam" id="PF13091">
    <property type="entry name" value="PLDc_2"/>
    <property type="match status" value="1"/>
</dbReference>
<dbReference type="PROSITE" id="PS50035">
    <property type="entry name" value="PLD"/>
    <property type="match status" value="2"/>
</dbReference>
<protein>
    <recommendedName>
        <fullName evidence="5">Phospholipase</fullName>
        <ecNumber evidence="5">3.1.4.4</ecNumber>
    </recommendedName>
</protein>
<dbReference type="CDD" id="cd09138">
    <property type="entry name" value="PLDc_vPLD1_2_yPLD_like_1"/>
    <property type="match status" value="1"/>
</dbReference>
<keyword evidence="1" id="KW-0677">Repeat</keyword>
<evidence type="ECO:0000313" key="8">
    <source>
        <dbReference type="EMBL" id="OWP04279.1"/>
    </source>
</evidence>
<keyword evidence="9" id="KW-1185">Reference proteome</keyword>
<dbReference type="EC" id="3.1.4.4" evidence="5"/>
<dbReference type="Proteomes" id="UP000242519">
    <property type="component" value="Unassembled WGS sequence"/>
</dbReference>
<dbReference type="InterPro" id="IPR025202">
    <property type="entry name" value="PLD-like_dom"/>
</dbReference>
<evidence type="ECO:0000259" key="7">
    <source>
        <dbReference type="PROSITE" id="PS50035"/>
    </source>
</evidence>
<dbReference type="OrthoDB" id="14911at2759"/>
<dbReference type="InterPro" id="IPR016555">
    <property type="entry name" value="PLipase_D_euk"/>
</dbReference>
<dbReference type="InterPro" id="IPR015679">
    <property type="entry name" value="PLipase_D_fam"/>
</dbReference>
<comment type="catalytic activity">
    <reaction evidence="5">
        <text>a 1,2-diacyl-sn-glycero-3-phosphocholine + H2O = a 1,2-diacyl-sn-glycero-3-phosphate + choline + H(+)</text>
        <dbReference type="Rhea" id="RHEA:14445"/>
        <dbReference type="ChEBI" id="CHEBI:15354"/>
        <dbReference type="ChEBI" id="CHEBI:15377"/>
        <dbReference type="ChEBI" id="CHEBI:15378"/>
        <dbReference type="ChEBI" id="CHEBI:57643"/>
        <dbReference type="ChEBI" id="CHEBI:58608"/>
        <dbReference type="EC" id="3.1.4.4"/>
    </reaction>
</comment>
<keyword evidence="3 5" id="KW-0442">Lipid degradation</keyword>
<feature type="region of interest" description="Disordered" evidence="6">
    <location>
        <begin position="30"/>
        <end position="56"/>
    </location>
</feature>
<feature type="compositionally biased region" description="Polar residues" evidence="6">
    <location>
        <begin position="36"/>
        <end position="53"/>
    </location>
</feature>
<evidence type="ECO:0000256" key="1">
    <source>
        <dbReference type="ARBA" id="ARBA00022737"/>
    </source>
</evidence>
<proteinExistence type="inferred from homology"/>
<dbReference type="GO" id="GO:0009395">
    <property type="term" value="P:phospholipid catabolic process"/>
    <property type="evidence" value="ECO:0007669"/>
    <property type="project" value="TreeGrafter"/>
</dbReference>
<dbReference type="PANTHER" id="PTHR18896:SF186">
    <property type="entry name" value="PHOSPHOLIPASE D"/>
    <property type="match status" value="1"/>
</dbReference>
<dbReference type="PANTHER" id="PTHR18896">
    <property type="entry name" value="PHOSPHOLIPASE D"/>
    <property type="match status" value="1"/>
</dbReference>
<name>A0A218Z884_9HELO</name>
<feature type="domain" description="PLD phosphodiesterase" evidence="7">
    <location>
        <begin position="209"/>
        <end position="236"/>
    </location>
</feature>
<dbReference type="GO" id="GO:0004630">
    <property type="term" value="F:phospholipase D activity"/>
    <property type="evidence" value="ECO:0007669"/>
    <property type="project" value="UniProtKB-UniRule"/>
</dbReference>
<sequence>MSFFENAKNTFESFASDIKDKVEEIGGEDEAAPLAQNATSSEFQSPSTRNRFSSFAPPRHNNEAKWFVDGCSYMWAVSVAIEEARDSIWILDWWLSPELYLRRPPTENEDYRIDRMLIAAAERGVKVNVIIYKEVSLILTLSSDHTKKALQLHPNIAVFRHPDHVPDGQVIHSGILQYFQNFSSTSLQLADVPEDTFKTLYGVHRDVVLYWAHHEKLCLVDGRIAFMGGLDLCFGRWDTNSHPLADAHPTDISNALFPGQDFNNARVYDFEDVANWENNKLDRTRNGRMGWSDISICLRGPIVDDLKAHFVQRWNFVYNEKYEVREDSRYTGLTFSATEIPEGYYQENGMNVNGPGAADEQSSATEFSEDAGEPTHRFHLPGGGGSIFDRFRSRHGESSGGRQSNAGTSIQLLRSCAQWSNGVPKEHSIQNAYIDTIKNSQHFLYIENQFFITATGDEQRPVRNQIGAAIVERVVRAYQNGEKYKVIVCMPAVPAFAGDLHADDSLGTRAIMEYQYQSICRGGHSIMEAIEKAGVPNSKQYIRFYNLRNYDRINAGGALSQVQETSGVHYEGARREHDDMVGAGYDGRGEGTGAYYGRSNPAYEQYQDAGAQVNDGSKFDSVNLCYMDNGPSIEDIPWSGTEEAEFDAYISEELYIHSKVLIADDRVVICGSANLNDRSQLGDHDSEIAVIIQDPNPVDSEMNHEPYQASQFATSLRRQLFRKHLGLLPDQDPRRPDANFLPLDKEPNAYDWGSRADLLVQDVLSDEFDELWTTTAAINTEVFTKAFHCVPADNVRNWDDYEEFFSANFVSPSKKDDEEKIPAKYEYGHVVKDEFPGGVAELKNTLSRVKGTLVEMPLLFMDGVDFAKEGLSLNALTDDIYT</sequence>
<evidence type="ECO:0000256" key="3">
    <source>
        <dbReference type="ARBA" id="ARBA00022963"/>
    </source>
</evidence>
<dbReference type="AlphaFoldDB" id="A0A218Z884"/>
<dbReference type="STRING" id="503106.A0A218Z884"/>
<dbReference type="SUPFAM" id="SSF56024">
    <property type="entry name" value="Phospholipase D/nuclease"/>
    <property type="match status" value="2"/>
</dbReference>
<evidence type="ECO:0000256" key="5">
    <source>
        <dbReference type="PIRNR" id="PIRNR009376"/>
    </source>
</evidence>
<gene>
    <name evidence="8" type="ORF">B2J93_9347</name>
</gene>
<feature type="region of interest" description="Disordered" evidence="6">
    <location>
        <begin position="354"/>
        <end position="382"/>
    </location>
</feature>
<evidence type="ECO:0000313" key="9">
    <source>
        <dbReference type="Proteomes" id="UP000242519"/>
    </source>
</evidence>
<dbReference type="PIRSF" id="PIRSF009376">
    <property type="entry name" value="Phospholipase_D_euk"/>
    <property type="match status" value="1"/>
</dbReference>
<dbReference type="GO" id="GO:0035556">
    <property type="term" value="P:intracellular signal transduction"/>
    <property type="evidence" value="ECO:0007669"/>
    <property type="project" value="InterPro"/>
</dbReference>
<evidence type="ECO:0000256" key="6">
    <source>
        <dbReference type="SAM" id="MobiDB-lite"/>
    </source>
</evidence>
<reference evidence="8 9" key="1">
    <citation type="submission" date="2017-04" db="EMBL/GenBank/DDBJ databases">
        <title>Draft genome sequence of Marssonina coronaria NL1: causal agent of apple blotch.</title>
        <authorList>
            <person name="Cheng Q."/>
        </authorList>
    </citation>
    <scope>NUCLEOTIDE SEQUENCE [LARGE SCALE GENOMIC DNA]</scope>
    <source>
        <strain evidence="8 9">NL1</strain>
    </source>
</reference>
<dbReference type="SMART" id="SM00155">
    <property type="entry name" value="PLDc"/>
    <property type="match status" value="2"/>
</dbReference>
<organism evidence="8 9">
    <name type="scientific">Diplocarpon coronariae</name>
    <dbReference type="NCBI Taxonomy" id="2795749"/>
    <lineage>
        <taxon>Eukaryota</taxon>
        <taxon>Fungi</taxon>
        <taxon>Dikarya</taxon>
        <taxon>Ascomycota</taxon>
        <taxon>Pezizomycotina</taxon>
        <taxon>Leotiomycetes</taxon>
        <taxon>Helotiales</taxon>
        <taxon>Drepanopezizaceae</taxon>
        <taxon>Diplocarpon</taxon>
    </lineage>
</organism>
<dbReference type="EMBL" id="MZNU01000116">
    <property type="protein sequence ID" value="OWP04279.1"/>
    <property type="molecule type" value="Genomic_DNA"/>
</dbReference>
<comment type="caution">
    <text evidence="8">The sequence shown here is derived from an EMBL/GenBank/DDBJ whole genome shotgun (WGS) entry which is preliminary data.</text>
</comment>
<keyword evidence="2 5" id="KW-0378">Hydrolase</keyword>
<feature type="domain" description="PLD phosphodiesterase" evidence="7">
    <location>
        <begin position="652"/>
        <end position="679"/>
    </location>
</feature>
<evidence type="ECO:0000256" key="4">
    <source>
        <dbReference type="ARBA" id="ARBA00023098"/>
    </source>
</evidence>
<keyword evidence="4" id="KW-0443">Lipid metabolism</keyword>
<accession>A0A218Z884</accession>
<dbReference type="Gene3D" id="3.30.870.10">
    <property type="entry name" value="Endonuclease Chain A"/>
    <property type="match status" value="3"/>
</dbReference>
<evidence type="ECO:0000256" key="2">
    <source>
        <dbReference type="ARBA" id="ARBA00022801"/>
    </source>
</evidence>
<dbReference type="CDD" id="cd09141">
    <property type="entry name" value="PLDc_vPLD1_2_yPLD_like_2"/>
    <property type="match status" value="1"/>
</dbReference>
<dbReference type="GO" id="GO:0006654">
    <property type="term" value="P:phosphatidic acid biosynthetic process"/>
    <property type="evidence" value="ECO:0007669"/>
    <property type="project" value="InterPro"/>
</dbReference>
<dbReference type="InterPro" id="IPR001736">
    <property type="entry name" value="PLipase_D/transphosphatidylase"/>
</dbReference>
<comment type="similarity">
    <text evidence="5">Belongs to the phospholipase D family.</text>
</comment>